<comment type="caution">
    <text evidence="1">The sequence shown here is derived from an EMBL/GenBank/DDBJ whole genome shotgun (WGS) entry which is preliminary data.</text>
</comment>
<name>A0A8K0D2Y7_IGNLU</name>
<organism evidence="1 2">
    <name type="scientific">Ignelater luminosus</name>
    <name type="common">Cucubano</name>
    <name type="synonym">Pyrophorus luminosus</name>
    <dbReference type="NCBI Taxonomy" id="2038154"/>
    <lineage>
        <taxon>Eukaryota</taxon>
        <taxon>Metazoa</taxon>
        <taxon>Ecdysozoa</taxon>
        <taxon>Arthropoda</taxon>
        <taxon>Hexapoda</taxon>
        <taxon>Insecta</taxon>
        <taxon>Pterygota</taxon>
        <taxon>Neoptera</taxon>
        <taxon>Endopterygota</taxon>
        <taxon>Coleoptera</taxon>
        <taxon>Polyphaga</taxon>
        <taxon>Elateriformia</taxon>
        <taxon>Elateroidea</taxon>
        <taxon>Elateridae</taxon>
        <taxon>Agrypninae</taxon>
        <taxon>Pyrophorini</taxon>
        <taxon>Ignelater</taxon>
    </lineage>
</organism>
<dbReference type="EMBL" id="VTPC01003482">
    <property type="protein sequence ID" value="KAF2898460.1"/>
    <property type="molecule type" value="Genomic_DNA"/>
</dbReference>
<dbReference type="Proteomes" id="UP000801492">
    <property type="component" value="Unassembled WGS sequence"/>
</dbReference>
<reference evidence="1" key="1">
    <citation type="submission" date="2019-08" db="EMBL/GenBank/DDBJ databases">
        <title>The genome of the North American firefly Photinus pyralis.</title>
        <authorList>
            <consortium name="Photinus pyralis genome working group"/>
            <person name="Fallon T.R."/>
            <person name="Sander Lower S.E."/>
            <person name="Weng J.-K."/>
        </authorList>
    </citation>
    <scope>NUCLEOTIDE SEQUENCE</scope>
    <source>
        <strain evidence="1">TRF0915ILg1</strain>
        <tissue evidence="1">Whole body</tissue>
    </source>
</reference>
<protein>
    <submittedName>
        <fullName evidence="1">Uncharacterized protein</fullName>
    </submittedName>
</protein>
<evidence type="ECO:0000313" key="1">
    <source>
        <dbReference type="EMBL" id="KAF2898460.1"/>
    </source>
</evidence>
<keyword evidence="2" id="KW-1185">Reference proteome</keyword>
<gene>
    <name evidence="1" type="ORF">ILUMI_07718</name>
</gene>
<dbReference type="OrthoDB" id="6816312at2759"/>
<proteinExistence type="predicted"/>
<dbReference type="AlphaFoldDB" id="A0A8K0D2Y7"/>
<evidence type="ECO:0000313" key="2">
    <source>
        <dbReference type="Proteomes" id="UP000801492"/>
    </source>
</evidence>
<sequence>MRHLATCKRRKCSVCSYTKAAFGIPRNPKYDRKLLSCLQTPFLEMRNMIKPPPSPISGEGESLSEWFRPLGSPTASPSECSSLSIPFAELAISFMDDASESASRNEIDEKDKEHDGLSHTSQACASVRGFGSDSGFASDFCPEYKSNTTTPKEKFSPKGTLDEADCAKLTRTKWTASFRKLINRIKK</sequence>
<accession>A0A8K0D2Y7</accession>